<dbReference type="SUPFAM" id="SSF49384">
    <property type="entry name" value="Carbohydrate-binding domain"/>
    <property type="match status" value="1"/>
</dbReference>
<dbReference type="Pfam" id="PF00963">
    <property type="entry name" value="Cohesin"/>
    <property type="match status" value="1"/>
</dbReference>
<dbReference type="RefSeq" id="WP_094013965.1">
    <property type="nucleotide sequence ID" value="NZ_NMQW01000008.1"/>
</dbReference>
<feature type="domain" description="SLH" evidence="2">
    <location>
        <begin position="463"/>
        <end position="521"/>
    </location>
</feature>
<dbReference type="GO" id="GO:0030246">
    <property type="term" value="F:carbohydrate binding"/>
    <property type="evidence" value="ECO:0007669"/>
    <property type="project" value="InterPro"/>
</dbReference>
<comment type="caution">
    <text evidence="3">The sequence shown here is derived from an EMBL/GenBank/DDBJ whole genome shotgun (WGS) entry which is preliminary data.</text>
</comment>
<dbReference type="Gene3D" id="2.60.40.680">
    <property type="match status" value="1"/>
</dbReference>
<dbReference type="Proteomes" id="UP000215509">
    <property type="component" value="Unassembled WGS sequence"/>
</dbReference>
<organism evidence="3 4">
    <name type="scientific">Paenibacillus rigui</name>
    <dbReference type="NCBI Taxonomy" id="554312"/>
    <lineage>
        <taxon>Bacteria</taxon>
        <taxon>Bacillati</taxon>
        <taxon>Bacillota</taxon>
        <taxon>Bacilli</taxon>
        <taxon>Bacillales</taxon>
        <taxon>Paenibacillaceae</taxon>
        <taxon>Paenibacillus</taxon>
    </lineage>
</organism>
<reference evidence="3 4" key="1">
    <citation type="submission" date="2017-07" db="EMBL/GenBank/DDBJ databases">
        <title>Genome sequencing and assembly of Paenibacillus rigui.</title>
        <authorList>
            <person name="Mayilraj S."/>
        </authorList>
    </citation>
    <scope>NUCLEOTIDE SEQUENCE [LARGE SCALE GENOMIC DNA]</scope>
    <source>
        <strain evidence="3 4">JCM 16352</strain>
    </source>
</reference>
<dbReference type="EMBL" id="NMQW01000008">
    <property type="protein sequence ID" value="OXM87217.1"/>
    <property type="molecule type" value="Genomic_DNA"/>
</dbReference>
<evidence type="ECO:0000259" key="2">
    <source>
        <dbReference type="PROSITE" id="PS51272"/>
    </source>
</evidence>
<dbReference type="CDD" id="cd08547">
    <property type="entry name" value="Type_II_cohesin"/>
    <property type="match status" value="1"/>
</dbReference>
<dbReference type="PROSITE" id="PS51272">
    <property type="entry name" value="SLH"/>
    <property type="match status" value="3"/>
</dbReference>
<dbReference type="InterPro" id="IPR002102">
    <property type="entry name" value="Cohesin_dom"/>
</dbReference>
<evidence type="ECO:0000313" key="4">
    <source>
        <dbReference type="Proteomes" id="UP000215509"/>
    </source>
</evidence>
<gene>
    <name evidence="3" type="ORF">CF651_06110</name>
</gene>
<dbReference type="OrthoDB" id="2505132at2"/>
<name>A0A229UUD9_9BACL</name>
<feature type="region of interest" description="Disordered" evidence="1">
    <location>
        <begin position="162"/>
        <end position="200"/>
    </location>
</feature>
<evidence type="ECO:0000313" key="3">
    <source>
        <dbReference type="EMBL" id="OXM87217.1"/>
    </source>
</evidence>
<protein>
    <recommendedName>
        <fullName evidence="2">SLH domain-containing protein</fullName>
    </recommendedName>
</protein>
<proteinExistence type="predicted"/>
<dbReference type="InterPro" id="IPR008965">
    <property type="entry name" value="CBM2/CBM3_carb-bd_dom_sf"/>
</dbReference>
<evidence type="ECO:0000256" key="1">
    <source>
        <dbReference type="SAM" id="MobiDB-lite"/>
    </source>
</evidence>
<keyword evidence="4" id="KW-1185">Reference proteome</keyword>
<dbReference type="Pfam" id="PF00395">
    <property type="entry name" value="SLH"/>
    <property type="match status" value="3"/>
</dbReference>
<dbReference type="GO" id="GO:0000272">
    <property type="term" value="P:polysaccharide catabolic process"/>
    <property type="evidence" value="ECO:0007669"/>
    <property type="project" value="InterPro"/>
</dbReference>
<feature type="compositionally biased region" description="Gly residues" evidence="1">
    <location>
        <begin position="169"/>
        <end position="180"/>
    </location>
</feature>
<dbReference type="InterPro" id="IPR001119">
    <property type="entry name" value="SLH_dom"/>
</dbReference>
<dbReference type="AlphaFoldDB" id="A0A229UUD9"/>
<feature type="domain" description="SLH" evidence="2">
    <location>
        <begin position="526"/>
        <end position="583"/>
    </location>
</feature>
<sequence length="583" mass="62618">MHRRSWFPALLMVMVFAFVILPGASQVRAEDAPAFSLTVSNASPVAGTEVTVEANVRNVTDLYGYEVNVTYDAAVLQFLKEEPAANKFMIAPIVRSNTVQLARTSIGKTEGLSGNVSLTRLTFKVLKPGSTELKLTTVKLVDSNQNASELTSGATVRLQAVDGATNPGHGHGGGSRGGNSGQASPITEGNGQNGIEAGGRYDDASRTAHMAIDGETWAKAIQQAQSVPGSKGILKVIVKEMADAELYALEVPAEVLSGQKSSLHIEIATPYGTLLLQGDMLKQNSSMLKDKVELYIGRADVSKLDANVKKLIGDRPAITLQLRSGDQVIAWNQPDTPVTVGIPYVPTAEELQAPEHIAIRYIDGLGTVHAVPNGKYDPLKGQVVFTTTHFSMYAVTFAEGGSYRDLAGYPWAQKPIEVLTAKGIISGVSDSEYNPGAKVTRADFLVLLTRTLELKGELGERFSDVREEDYFDEALRIARGLGIAQGEGGNRFQPNAPITREEMMVLTERALKTVKKQLVEGNRSELASFQDGAQVADYAVTSVAALLKAGLVQGDDHGIHPKETTTRAEAAVLMYNVYNFLSL</sequence>
<feature type="domain" description="SLH" evidence="2">
    <location>
        <begin position="399"/>
        <end position="462"/>
    </location>
</feature>
<accession>A0A229UUD9</accession>